<dbReference type="EMBL" id="RBCJ01000001">
    <property type="protein sequence ID" value="RKN83673.1"/>
    <property type="molecule type" value="Genomic_DNA"/>
</dbReference>
<sequence>MKHLYLVFFLLFVSISYSQNAKANGDIDGFTLYPNPVTQGKVYINTTENAPKKILIFDVLGTKVLQTTLLGNELNLSDLDAGVYVLRVFERNKVATRKLIVK</sequence>
<feature type="chain" id="PRO_5017466270" evidence="2">
    <location>
        <begin position="24"/>
        <end position="102"/>
    </location>
</feature>
<keyword evidence="1 2" id="KW-0732">Signal</keyword>
<evidence type="ECO:0000256" key="2">
    <source>
        <dbReference type="SAM" id="SignalP"/>
    </source>
</evidence>
<evidence type="ECO:0000313" key="5">
    <source>
        <dbReference type="Proteomes" id="UP000276603"/>
    </source>
</evidence>
<dbReference type="RefSeq" id="WP_120710876.1">
    <property type="nucleotide sequence ID" value="NZ_RBCJ01000001.1"/>
</dbReference>
<comment type="caution">
    <text evidence="4">The sequence shown here is derived from an EMBL/GenBank/DDBJ whole genome shotgun (WGS) entry which is preliminary data.</text>
</comment>
<protein>
    <submittedName>
        <fullName evidence="4">T9SS C-terminal target domain-containing protein</fullName>
    </submittedName>
</protein>
<dbReference type="InterPro" id="IPR026444">
    <property type="entry name" value="Secre_tail"/>
</dbReference>
<name>A0A3B0CCC9_9FLAO</name>
<evidence type="ECO:0000256" key="1">
    <source>
        <dbReference type="ARBA" id="ARBA00022729"/>
    </source>
</evidence>
<feature type="signal peptide" evidence="2">
    <location>
        <begin position="1"/>
        <end position="23"/>
    </location>
</feature>
<reference evidence="4 5" key="1">
    <citation type="submission" date="2018-10" db="EMBL/GenBank/DDBJ databases">
        <title>Ulvibacterium marinum gen. nov., sp. nov., a novel marine bacterium of the family Flavobacteriaceae, isolated from a culture of the green alga Ulva prolifera.</title>
        <authorList>
            <person name="Zhang Z."/>
        </authorList>
    </citation>
    <scope>NUCLEOTIDE SEQUENCE [LARGE SCALE GENOMIC DNA]</scope>
    <source>
        <strain evidence="4 5">CCMM003</strain>
    </source>
</reference>
<dbReference type="NCBIfam" id="TIGR04183">
    <property type="entry name" value="Por_Secre_tail"/>
    <property type="match status" value="1"/>
</dbReference>
<keyword evidence="5" id="KW-1185">Reference proteome</keyword>
<accession>A0A3B0CCC9</accession>
<evidence type="ECO:0000313" key="4">
    <source>
        <dbReference type="EMBL" id="RKN83673.1"/>
    </source>
</evidence>
<proteinExistence type="predicted"/>
<organism evidence="4 5">
    <name type="scientific">Ulvibacterium marinum</name>
    <dbReference type="NCBI Taxonomy" id="2419782"/>
    <lineage>
        <taxon>Bacteria</taxon>
        <taxon>Pseudomonadati</taxon>
        <taxon>Bacteroidota</taxon>
        <taxon>Flavobacteriia</taxon>
        <taxon>Flavobacteriales</taxon>
        <taxon>Flavobacteriaceae</taxon>
        <taxon>Ulvibacterium</taxon>
    </lineage>
</organism>
<gene>
    <name evidence="4" type="ORF">D7Z94_05055</name>
</gene>
<evidence type="ECO:0000259" key="3">
    <source>
        <dbReference type="Pfam" id="PF18962"/>
    </source>
</evidence>
<dbReference type="Pfam" id="PF18962">
    <property type="entry name" value="Por_Secre_tail"/>
    <property type="match status" value="1"/>
</dbReference>
<dbReference type="Proteomes" id="UP000276603">
    <property type="component" value="Unassembled WGS sequence"/>
</dbReference>
<feature type="domain" description="Secretion system C-terminal sorting" evidence="3">
    <location>
        <begin position="32"/>
        <end position="101"/>
    </location>
</feature>
<dbReference type="OrthoDB" id="862563at2"/>
<dbReference type="AlphaFoldDB" id="A0A3B0CCC9"/>